<dbReference type="AlphaFoldDB" id="A0A5B7HGG0"/>
<evidence type="ECO:0000313" key="3">
    <source>
        <dbReference type="EMBL" id="MPC68829.1"/>
    </source>
</evidence>
<sequence>MVAVFVLVLMEASLTSVSRPSAHQLAGSSMQVERDGLMDSPTIPQECNYSTASHILSKQGLKHTLHDEDVAYPAPIPTMRPHQRQATIH</sequence>
<name>A0A5B7HGG0_PORTR</name>
<dbReference type="EMBL" id="VSRR010028444">
    <property type="protein sequence ID" value="MPC68829.1"/>
    <property type="molecule type" value="Genomic_DNA"/>
</dbReference>
<keyword evidence="4" id="KW-1185">Reference proteome</keyword>
<comment type="caution">
    <text evidence="3">The sequence shown here is derived from an EMBL/GenBank/DDBJ whole genome shotgun (WGS) entry which is preliminary data.</text>
</comment>
<accession>A0A5B7HGG0</accession>
<dbReference type="Proteomes" id="UP000324222">
    <property type="component" value="Unassembled WGS sequence"/>
</dbReference>
<evidence type="ECO:0000256" key="1">
    <source>
        <dbReference type="SAM" id="MobiDB-lite"/>
    </source>
</evidence>
<feature type="chain" id="PRO_5023113474" description="Secreted protein" evidence="2">
    <location>
        <begin position="19"/>
        <end position="89"/>
    </location>
</feature>
<evidence type="ECO:0000313" key="4">
    <source>
        <dbReference type="Proteomes" id="UP000324222"/>
    </source>
</evidence>
<proteinExistence type="predicted"/>
<keyword evidence="2" id="KW-0732">Signal</keyword>
<reference evidence="3 4" key="1">
    <citation type="submission" date="2019-05" db="EMBL/GenBank/DDBJ databases">
        <title>Another draft genome of Portunus trituberculatus and its Hox gene families provides insights of decapod evolution.</title>
        <authorList>
            <person name="Jeong J.-H."/>
            <person name="Song I."/>
            <person name="Kim S."/>
            <person name="Choi T."/>
            <person name="Kim D."/>
            <person name="Ryu S."/>
            <person name="Kim W."/>
        </authorList>
    </citation>
    <scope>NUCLEOTIDE SEQUENCE [LARGE SCALE GENOMIC DNA]</scope>
    <source>
        <tissue evidence="3">Muscle</tissue>
    </source>
</reference>
<gene>
    <name evidence="3" type="ORF">E2C01_063039</name>
</gene>
<organism evidence="3 4">
    <name type="scientific">Portunus trituberculatus</name>
    <name type="common">Swimming crab</name>
    <name type="synonym">Neptunus trituberculatus</name>
    <dbReference type="NCBI Taxonomy" id="210409"/>
    <lineage>
        <taxon>Eukaryota</taxon>
        <taxon>Metazoa</taxon>
        <taxon>Ecdysozoa</taxon>
        <taxon>Arthropoda</taxon>
        <taxon>Crustacea</taxon>
        <taxon>Multicrustacea</taxon>
        <taxon>Malacostraca</taxon>
        <taxon>Eumalacostraca</taxon>
        <taxon>Eucarida</taxon>
        <taxon>Decapoda</taxon>
        <taxon>Pleocyemata</taxon>
        <taxon>Brachyura</taxon>
        <taxon>Eubrachyura</taxon>
        <taxon>Portunoidea</taxon>
        <taxon>Portunidae</taxon>
        <taxon>Portuninae</taxon>
        <taxon>Portunus</taxon>
    </lineage>
</organism>
<feature type="region of interest" description="Disordered" evidence="1">
    <location>
        <begin position="20"/>
        <end position="42"/>
    </location>
</feature>
<feature type="signal peptide" evidence="2">
    <location>
        <begin position="1"/>
        <end position="18"/>
    </location>
</feature>
<protein>
    <recommendedName>
        <fullName evidence="5">Secreted protein</fullName>
    </recommendedName>
</protein>
<evidence type="ECO:0000256" key="2">
    <source>
        <dbReference type="SAM" id="SignalP"/>
    </source>
</evidence>
<feature type="compositionally biased region" description="Polar residues" evidence="1">
    <location>
        <begin position="20"/>
        <end position="31"/>
    </location>
</feature>
<evidence type="ECO:0008006" key="5">
    <source>
        <dbReference type="Google" id="ProtNLM"/>
    </source>
</evidence>